<proteinExistence type="predicted"/>
<dbReference type="KEGG" id="vg:54991529"/>
<name>A0A2S1GSS9_9CAUD</name>
<dbReference type="RefSeq" id="YP_009801022.1">
    <property type="nucleotide sequence ID" value="NC_047962.1"/>
</dbReference>
<dbReference type="EMBL" id="MH059633">
    <property type="protein sequence ID" value="AWD92441.1"/>
    <property type="molecule type" value="Genomic_DNA"/>
</dbReference>
<evidence type="ECO:0000313" key="1">
    <source>
        <dbReference type="EMBL" id="AWD92441.1"/>
    </source>
</evidence>
<keyword evidence="2" id="KW-1185">Reference proteome</keyword>
<dbReference type="Proteomes" id="UP000246901">
    <property type="component" value="Segment"/>
</dbReference>
<organism evidence="1 2">
    <name type="scientific">Xanthomonas phage Carpasina</name>
    <dbReference type="NCBI Taxonomy" id="2163636"/>
    <lineage>
        <taxon>Viruses</taxon>
        <taxon>Duplodnaviria</taxon>
        <taxon>Heunggongvirae</taxon>
        <taxon>Uroviricota</taxon>
        <taxon>Caudoviricetes</taxon>
        <taxon>Lindbergviridae</taxon>
        <taxon>Carpasinavirus</taxon>
        <taxon>Carpasinavirus carpasina</taxon>
    </lineage>
</organism>
<protein>
    <submittedName>
        <fullName evidence="1">Uncharacterized protein</fullName>
    </submittedName>
</protein>
<dbReference type="GeneID" id="54991529"/>
<accession>A0A2S1GSS9</accession>
<evidence type="ECO:0000313" key="2">
    <source>
        <dbReference type="Proteomes" id="UP000246901"/>
    </source>
</evidence>
<reference evidence="1 2" key="1">
    <citation type="submission" date="2018-03" db="EMBL/GenBank/DDBJ databases">
        <title>Phage therapy in agriculture - a green tech approach to combat plant pathogenic bacteria.</title>
        <authorList>
            <person name="Carstens A.B."/>
            <person name="Djurhuus A.M."/>
            <person name="Hansen L.H."/>
        </authorList>
    </citation>
    <scope>NUCLEOTIDE SEQUENCE [LARGE SCALE GENOMIC DNA]</scope>
</reference>
<sequence>MSKLQFKIEQIALCPRNPERAIALLSKIGLEDWARDHVVASGEVFGVQGKNEADLAFNYQSDRNISNHGEVNAQMGALELEVLNYTSGNNWMAHRPHCASHLGMHVTAEKLADFRAFFASEGIAVAQEVFTDSHTNPHIKDSRRYNYVIFDTFDILGIDLKFIVRINID</sequence>